<accession>A0ABV8X647</accession>
<dbReference type="SUPFAM" id="SSF48452">
    <property type="entry name" value="TPR-like"/>
    <property type="match status" value="1"/>
</dbReference>
<keyword evidence="3" id="KW-1185">Reference proteome</keyword>
<dbReference type="Proteomes" id="UP001595817">
    <property type="component" value="Unassembled WGS sequence"/>
</dbReference>
<dbReference type="EMBL" id="JBHSEC010000003">
    <property type="protein sequence ID" value="MFC4409550.1"/>
    <property type="molecule type" value="Genomic_DNA"/>
</dbReference>
<evidence type="ECO:0000313" key="2">
    <source>
        <dbReference type="EMBL" id="MFC4409550.1"/>
    </source>
</evidence>
<protein>
    <submittedName>
        <fullName evidence="2">Tetratricopeptide repeat protein</fullName>
    </submittedName>
</protein>
<comment type="caution">
    <text evidence="2">The sequence shown here is derived from an EMBL/GenBank/DDBJ whole genome shotgun (WGS) entry which is preliminary data.</text>
</comment>
<dbReference type="RefSeq" id="WP_378152414.1">
    <property type="nucleotide sequence ID" value="NZ_JBHSEC010000003.1"/>
</dbReference>
<keyword evidence="1" id="KW-0802">TPR repeat</keyword>
<dbReference type="PROSITE" id="PS50005">
    <property type="entry name" value="TPR"/>
    <property type="match status" value="1"/>
</dbReference>
<reference evidence="3" key="1">
    <citation type="journal article" date="2019" name="Int. J. Syst. Evol. Microbiol.">
        <title>The Global Catalogue of Microorganisms (GCM) 10K type strain sequencing project: providing services to taxonomists for standard genome sequencing and annotation.</title>
        <authorList>
            <consortium name="The Broad Institute Genomics Platform"/>
            <consortium name="The Broad Institute Genome Sequencing Center for Infectious Disease"/>
            <person name="Wu L."/>
            <person name="Ma J."/>
        </authorList>
    </citation>
    <scope>NUCLEOTIDE SEQUENCE [LARGE SCALE GENOMIC DNA]</scope>
    <source>
        <strain evidence="3">CCUG 59778</strain>
    </source>
</reference>
<dbReference type="Gene3D" id="1.25.40.10">
    <property type="entry name" value="Tetratricopeptide repeat domain"/>
    <property type="match status" value="1"/>
</dbReference>
<evidence type="ECO:0000256" key="1">
    <source>
        <dbReference type="PROSITE-ProRule" id="PRU00339"/>
    </source>
</evidence>
<feature type="repeat" description="TPR" evidence="1">
    <location>
        <begin position="103"/>
        <end position="136"/>
    </location>
</feature>
<sequence>MLQSTIENDLSIINHLFAIDRYEEAEKHIQNILKIDPNNSIALYKLAVVQSSYRHFSVARDLCRQALIYDLDEETGFLFIGTMYHFAAERAFLDALKVNPESGTAYAAYGYLMLLALENDKALSLFEEALRLEPDNPCFTNGLRKENFNE</sequence>
<proteinExistence type="predicted"/>
<organism evidence="2 3">
    <name type="scientific">Chungangia koreensis</name>
    <dbReference type="NCBI Taxonomy" id="752657"/>
    <lineage>
        <taxon>Bacteria</taxon>
        <taxon>Bacillati</taxon>
        <taxon>Bacillota</taxon>
        <taxon>Bacilli</taxon>
        <taxon>Lactobacillales</taxon>
        <taxon>Chungangia</taxon>
    </lineage>
</organism>
<dbReference type="InterPro" id="IPR019734">
    <property type="entry name" value="TPR_rpt"/>
</dbReference>
<evidence type="ECO:0000313" key="3">
    <source>
        <dbReference type="Proteomes" id="UP001595817"/>
    </source>
</evidence>
<dbReference type="Pfam" id="PF13432">
    <property type="entry name" value="TPR_16"/>
    <property type="match status" value="1"/>
</dbReference>
<name>A0ABV8X647_9LACT</name>
<dbReference type="InterPro" id="IPR011990">
    <property type="entry name" value="TPR-like_helical_dom_sf"/>
</dbReference>
<gene>
    <name evidence="2" type="ORF">ACFOZY_03755</name>
</gene>